<dbReference type="GO" id="GO:0005509">
    <property type="term" value="F:calcium ion binding"/>
    <property type="evidence" value="ECO:0007669"/>
    <property type="project" value="InterPro"/>
</dbReference>
<dbReference type="Pfam" id="PF13499">
    <property type="entry name" value="EF-hand_7"/>
    <property type="match status" value="1"/>
</dbReference>
<reference evidence="4" key="2">
    <citation type="submission" date="2025-08" db="UniProtKB">
        <authorList>
            <consortium name="RefSeq"/>
        </authorList>
    </citation>
    <scope>IDENTIFICATION</scope>
    <source>
        <tissue evidence="4">Leaf</tissue>
    </source>
</reference>
<dbReference type="Gramene" id="Aco003935.1.mrna1">
    <property type="protein sequence ID" value="Aco003935.1.mrna1.cds1"/>
    <property type="gene ID" value="Aco003935.1.path1"/>
</dbReference>
<feature type="domain" description="EF-hand" evidence="2">
    <location>
        <begin position="20"/>
        <end position="55"/>
    </location>
</feature>
<dbReference type="AlphaFoldDB" id="A0A6P5G815"/>
<dbReference type="Gene3D" id="1.10.238.10">
    <property type="entry name" value="EF-hand"/>
    <property type="match status" value="1"/>
</dbReference>
<evidence type="ECO:0000313" key="4">
    <source>
        <dbReference type="RefSeq" id="XP_020104746.1"/>
    </source>
</evidence>
<evidence type="ECO:0000256" key="1">
    <source>
        <dbReference type="ARBA" id="ARBA00022837"/>
    </source>
</evidence>
<keyword evidence="3" id="KW-1185">Reference proteome</keyword>
<proteinExistence type="predicted"/>
<dbReference type="PROSITE" id="PS50222">
    <property type="entry name" value="EF_HAND_2"/>
    <property type="match status" value="1"/>
</dbReference>
<dbReference type="PROSITE" id="PS00018">
    <property type="entry name" value="EF_HAND_1"/>
    <property type="match status" value="1"/>
</dbReference>
<dbReference type="InterPro" id="IPR011992">
    <property type="entry name" value="EF-hand-dom_pair"/>
</dbReference>
<dbReference type="OrthoDB" id="186625at2759"/>
<dbReference type="PANTHER" id="PTHR34574:SF5">
    <property type="entry name" value="CALCIUM-BINDING EF-HAND FAMILY PROTEIN"/>
    <property type="match status" value="1"/>
</dbReference>
<sequence length="136" mass="14644">MAMELIDGKIVADFIADAAAFNRAADEFFAALDVDGDGRLCRSELFTGFDGLFCYGEPPELSESTRKDAAGFFARFESDETGMVGREEFRFRLRELMAAVAQGLGEVPVQIALYEGSVLMKAVEHSRSAPGSGAGC</sequence>
<reference evidence="3" key="1">
    <citation type="journal article" date="2015" name="Nat. Genet.">
        <title>The pineapple genome and the evolution of CAM photosynthesis.</title>
        <authorList>
            <person name="Ming R."/>
            <person name="VanBuren R."/>
            <person name="Wai C.M."/>
            <person name="Tang H."/>
            <person name="Schatz M.C."/>
            <person name="Bowers J.E."/>
            <person name="Lyons E."/>
            <person name="Wang M.L."/>
            <person name="Chen J."/>
            <person name="Biggers E."/>
            <person name="Zhang J."/>
            <person name="Huang L."/>
            <person name="Zhang L."/>
            <person name="Miao W."/>
            <person name="Zhang J."/>
            <person name="Ye Z."/>
            <person name="Miao C."/>
            <person name="Lin Z."/>
            <person name="Wang H."/>
            <person name="Zhou H."/>
            <person name="Yim W.C."/>
            <person name="Priest H.D."/>
            <person name="Zheng C."/>
            <person name="Woodhouse M."/>
            <person name="Edger P.P."/>
            <person name="Guyot R."/>
            <person name="Guo H.B."/>
            <person name="Guo H."/>
            <person name="Zheng G."/>
            <person name="Singh R."/>
            <person name="Sharma A."/>
            <person name="Min X."/>
            <person name="Zheng Y."/>
            <person name="Lee H."/>
            <person name="Gurtowski J."/>
            <person name="Sedlazeck F.J."/>
            <person name="Harkess A."/>
            <person name="McKain M.R."/>
            <person name="Liao Z."/>
            <person name="Fang J."/>
            <person name="Liu J."/>
            <person name="Zhang X."/>
            <person name="Zhang Q."/>
            <person name="Hu W."/>
            <person name="Qin Y."/>
            <person name="Wang K."/>
            <person name="Chen L.Y."/>
            <person name="Shirley N."/>
            <person name="Lin Y.R."/>
            <person name="Liu L.Y."/>
            <person name="Hernandez A.G."/>
            <person name="Wright C.L."/>
            <person name="Bulone V."/>
            <person name="Tuskan G.A."/>
            <person name="Heath K."/>
            <person name="Zee F."/>
            <person name="Moore P.H."/>
            <person name="Sunkar R."/>
            <person name="Leebens-Mack J.H."/>
            <person name="Mockler T."/>
            <person name="Bennetzen J.L."/>
            <person name="Freeling M."/>
            <person name="Sankoff D."/>
            <person name="Paterson A.H."/>
            <person name="Zhu X."/>
            <person name="Yang X."/>
            <person name="Smith J.A."/>
            <person name="Cushman J.C."/>
            <person name="Paull R.E."/>
            <person name="Yu Q."/>
        </authorList>
    </citation>
    <scope>NUCLEOTIDE SEQUENCE [LARGE SCALE GENOMIC DNA]</scope>
    <source>
        <strain evidence="3">cv. F153</strain>
    </source>
</reference>
<accession>A0A6P5G815</accession>
<organism evidence="3 4">
    <name type="scientific">Ananas comosus</name>
    <name type="common">Pineapple</name>
    <name type="synonym">Ananas ananas</name>
    <dbReference type="NCBI Taxonomy" id="4615"/>
    <lineage>
        <taxon>Eukaryota</taxon>
        <taxon>Viridiplantae</taxon>
        <taxon>Streptophyta</taxon>
        <taxon>Embryophyta</taxon>
        <taxon>Tracheophyta</taxon>
        <taxon>Spermatophyta</taxon>
        <taxon>Magnoliopsida</taxon>
        <taxon>Liliopsida</taxon>
        <taxon>Poales</taxon>
        <taxon>Bromeliaceae</taxon>
        <taxon>Bromelioideae</taxon>
        <taxon>Ananas</taxon>
    </lineage>
</organism>
<keyword evidence="1" id="KW-0106">Calcium</keyword>
<dbReference type="SUPFAM" id="SSF47473">
    <property type="entry name" value="EF-hand"/>
    <property type="match status" value="1"/>
</dbReference>
<evidence type="ECO:0000313" key="3">
    <source>
        <dbReference type="Proteomes" id="UP000515123"/>
    </source>
</evidence>
<dbReference type="RefSeq" id="XP_020104746.1">
    <property type="nucleotide sequence ID" value="XM_020249157.1"/>
</dbReference>
<name>A0A6P5G815_ANACO</name>
<dbReference type="GeneID" id="109721507"/>
<evidence type="ECO:0000259" key="2">
    <source>
        <dbReference type="PROSITE" id="PS50222"/>
    </source>
</evidence>
<dbReference type="PANTHER" id="PTHR34574">
    <property type="entry name" value="CALCIUM-BINDING EF-HAND FAMILY PROTEIN-RELATED"/>
    <property type="match status" value="1"/>
</dbReference>
<gene>
    <name evidence="4" type="primary">LOC109721507</name>
</gene>
<protein>
    <submittedName>
        <fullName evidence="4">Uncharacterized protein LOC109721507</fullName>
    </submittedName>
</protein>
<dbReference type="InterPro" id="IPR002048">
    <property type="entry name" value="EF_hand_dom"/>
</dbReference>
<dbReference type="Proteomes" id="UP000515123">
    <property type="component" value="Linkage group 15"/>
</dbReference>
<dbReference type="InterPro" id="IPR018247">
    <property type="entry name" value="EF_Hand_1_Ca_BS"/>
</dbReference>